<evidence type="ECO:0000256" key="7">
    <source>
        <dbReference type="ARBA" id="ARBA00023001"/>
    </source>
</evidence>
<dbReference type="EC" id="3.2.1.4" evidence="3"/>
<evidence type="ECO:0000256" key="1">
    <source>
        <dbReference type="ARBA" id="ARBA00000966"/>
    </source>
</evidence>
<evidence type="ECO:0000256" key="12">
    <source>
        <dbReference type="SAM" id="SignalP"/>
    </source>
</evidence>
<proteinExistence type="inferred from homology"/>
<dbReference type="InterPro" id="IPR052288">
    <property type="entry name" value="GH45_Enzymes"/>
</dbReference>
<feature type="domain" description="CBM10" evidence="13">
    <location>
        <begin position="112"/>
        <end position="148"/>
    </location>
</feature>
<comment type="caution">
    <text evidence="14">The sequence shown here is derived from an EMBL/GenBank/DDBJ whole genome shotgun (WGS) entry which is preliminary data.</text>
</comment>
<dbReference type="PANTHER" id="PTHR39730">
    <property type="entry name" value="ENDOGLUCANASE 1"/>
    <property type="match status" value="1"/>
</dbReference>
<evidence type="ECO:0000256" key="3">
    <source>
        <dbReference type="ARBA" id="ARBA00012601"/>
    </source>
</evidence>
<feature type="domain" description="CBM10" evidence="13">
    <location>
        <begin position="21"/>
        <end position="59"/>
    </location>
</feature>
<keyword evidence="6" id="KW-0378">Hydrolase</keyword>
<keyword evidence="10" id="KW-0624">Polysaccharide degradation</keyword>
<keyword evidence="5" id="KW-0677">Repeat</keyword>
<evidence type="ECO:0000256" key="2">
    <source>
        <dbReference type="ARBA" id="ARBA00007793"/>
    </source>
</evidence>
<dbReference type="Pfam" id="PF02013">
    <property type="entry name" value="CBM_10"/>
    <property type="match status" value="3"/>
</dbReference>
<dbReference type="SUPFAM" id="SSF64571">
    <property type="entry name" value="Cellulose docking domain, dockering"/>
    <property type="match status" value="3"/>
</dbReference>
<dbReference type="Proteomes" id="UP000193920">
    <property type="component" value="Unassembled WGS sequence"/>
</dbReference>
<reference evidence="14 15" key="1">
    <citation type="submission" date="2016-08" db="EMBL/GenBank/DDBJ databases">
        <title>A Parts List for Fungal Cellulosomes Revealed by Comparative Genomics.</title>
        <authorList>
            <consortium name="DOE Joint Genome Institute"/>
            <person name="Haitjema C.H."/>
            <person name="Gilmore S.P."/>
            <person name="Henske J.K."/>
            <person name="Solomon K.V."/>
            <person name="De Groot R."/>
            <person name="Kuo A."/>
            <person name="Mondo S.J."/>
            <person name="Salamov A.A."/>
            <person name="Labutti K."/>
            <person name="Zhao Z."/>
            <person name="Chiniquy J."/>
            <person name="Barry K."/>
            <person name="Brewer H.M."/>
            <person name="Purvine S.O."/>
            <person name="Wright A.T."/>
            <person name="Boxma B."/>
            <person name="Van Alen T."/>
            <person name="Hackstein J.H."/>
            <person name="Baker S.E."/>
            <person name="Grigoriev I.V."/>
            <person name="O'Malley M.A."/>
        </authorList>
    </citation>
    <scope>NUCLEOTIDE SEQUENCE [LARGE SCALE GENOMIC DNA]</scope>
    <source>
        <strain evidence="14 15">G1</strain>
    </source>
</reference>
<keyword evidence="7" id="KW-0136">Cellulose degradation</keyword>
<organism evidence="14 15">
    <name type="scientific">Neocallimastix californiae</name>
    <dbReference type="NCBI Taxonomy" id="1754190"/>
    <lineage>
        <taxon>Eukaryota</taxon>
        <taxon>Fungi</taxon>
        <taxon>Fungi incertae sedis</taxon>
        <taxon>Chytridiomycota</taxon>
        <taxon>Chytridiomycota incertae sedis</taxon>
        <taxon>Neocallimastigomycetes</taxon>
        <taxon>Neocallimastigales</taxon>
        <taxon>Neocallimastigaceae</taxon>
        <taxon>Neocallimastix</taxon>
    </lineage>
</organism>
<dbReference type="EMBL" id="MCOG01000151">
    <property type="protein sequence ID" value="ORY36047.1"/>
    <property type="molecule type" value="Genomic_DNA"/>
</dbReference>
<evidence type="ECO:0000256" key="6">
    <source>
        <dbReference type="ARBA" id="ARBA00022801"/>
    </source>
</evidence>
<keyword evidence="15" id="KW-1185">Reference proteome</keyword>
<dbReference type="OrthoDB" id="2104063at2759"/>
<protein>
    <recommendedName>
        <fullName evidence="3">cellulase</fullName>
        <ecNumber evidence="3">3.2.1.4</ecNumber>
    </recommendedName>
</protein>
<dbReference type="Gene3D" id="2.40.40.10">
    <property type="entry name" value="RlpA-like domain"/>
    <property type="match status" value="1"/>
</dbReference>
<dbReference type="PANTHER" id="PTHR39730:SF1">
    <property type="entry name" value="ENDOGLUCANASE 1"/>
    <property type="match status" value="1"/>
</dbReference>
<dbReference type="AlphaFoldDB" id="A0A1Y2BN83"/>
<dbReference type="GO" id="GO:0030245">
    <property type="term" value="P:cellulose catabolic process"/>
    <property type="evidence" value="ECO:0007669"/>
    <property type="project" value="UniProtKB-KW"/>
</dbReference>
<evidence type="ECO:0000313" key="14">
    <source>
        <dbReference type="EMBL" id="ORY36047.1"/>
    </source>
</evidence>
<dbReference type="GO" id="GO:0008810">
    <property type="term" value="F:cellulase activity"/>
    <property type="evidence" value="ECO:0007669"/>
    <property type="project" value="UniProtKB-EC"/>
</dbReference>
<comment type="similarity">
    <text evidence="2">Belongs to the glycosyl hydrolase 45 (cellulase K) family.</text>
</comment>
<gene>
    <name evidence="14" type="ORF">LY90DRAFT_625725</name>
</gene>
<comment type="catalytic activity">
    <reaction evidence="1">
        <text>Endohydrolysis of (1-&gt;4)-beta-D-glucosidic linkages in cellulose, lichenin and cereal beta-D-glucans.</text>
        <dbReference type="EC" id="3.2.1.4"/>
    </reaction>
</comment>
<evidence type="ECO:0000256" key="10">
    <source>
        <dbReference type="ARBA" id="ARBA00023326"/>
    </source>
</evidence>
<dbReference type="Gene3D" id="3.90.1220.10">
    <property type="entry name" value="Cellulose docking domain, dockering"/>
    <property type="match status" value="3"/>
</dbReference>
<accession>A0A1Y2BN83</accession>
<evidence type="ECO:0000313" key="15">
    <source>
        <dbReference type="Proteomes" id="UP000193920"/>
    </source>
</evidence>
<evidence type="ECO:0000256" key="11">
    <source>
        <dbReference type="SAM" id="MobiDB-lite"/>
    </source>
</evidence>
<feature type="region of interest" description="Disordered" evidence="11">
    <location>
        <begin position="162"/>
        <end position="182"/>
    </location>
</feature>
<name>A0A1Y2BN83_9FUNG</name>
<evidence type="ECO:0000259" key="13">
    <source>
        <dbReference type="PROSITE" id="PS51763"/>
    </source>
</evidence>
<evidence type="ECO:0000256" key="9">
    <source>
        <dbReference type="ARBA" id="ARBA00023295"/>
    </source>
</evidence>
<dbReference type="InterPro" id="IPR009034">
    <property type="entry name" value="Dockerin_dom_fun_sf"/>
</dbReference>
<evidence type="ECO:0000256" key="8">
    <source>
        <dbReference type="ARBA" id="ARBA00023277"/>
    </source>
</evidence>
<keyword evidence="4 12" id="KW-0732">Signal</keyword>
<dbReference type="InterPro" id="IPR000334">
    <property type="entry name" value="Glyco_hydro_45"/>
</dbReference>
<dbReference type="Pfam" id="PF02015">
    <property type="entry name" value="Glyco_hydro_45"/>
    <property type="match status" value="1"/>
</dbReference>
<feature type="chain" id="PRO_5013254387" description="cellulase" evidence="12">
    <location>
        <begin position="19"/>
        <end position="355"/>
    </location>
</feature>
<feature type="signal peptide" evidence="12">
    <location>
        <begin position="1"/>
        <end position="18"/>
    </location>
</feature>
<dbReference type="SUPFAM" id="SSF50685">
    <property type="entry name" value="Barwin-like endoglucanases"/>
    <property type="match status" value="1"/>
</dbReference>
<dbReference type="InterPro" id="IPR002883">
    <property type="entry name" value="CBM10/Dockerin_dom"/>
</dbReference>
<feature type="domain" description="CBM10" evidence="13">
    <location>
        <begin position="66"/>
        <end position="104"/>
    </location>
</feature>
<keyword evidence="9" id="KW-0326">Glycosidase</keyword>
<sequence>MKLYFTACIALVAIISKADDDCFSTRLGYPCCGSSNVSVESTDNDGQWGIENGNWCGIPSVVENDSCFSIKLGYPCCSSNNVSVVSSDNDGQWGIENDNWCGIPSSEKNKSECTGQNKGFSCCNSCEVHYTDNDGLWGFENNQWCGIKNTCKQTTTKKTSTKTTTTTSKSQEPTSGVPLNPPKINGGQAGSTTCYWDCCLASCSWSENTNAKHPVNAYQKDGRTIFNKFDWTIGSACSGGSGYMCSNNQPWAINDNVAYGFVAAGFSSGSQKDWCCTCQRLQFTSGPINGKQMVVQITNTGGDLRNNHFDIQMPGGGVGFFNGCSSQFGAPNDGWGDRYGGVKSAADCSQLPTEL</sequence>
<dbReference type="STRING" id="1754190.A0A1Y2BN83"/>
<keyword evidence="8" id="KW-0119">Carbohydrate metabolism</keyword>
<dbReference type="PROSITE" id="PS51763">
    <property type="entry name" value="CBM10"/>
    <property type="match status" value="3"/>
</dbReference>
<dbReference type="InterPro" id="IPR036908">
    <property type="entry name" value="RlpA-like_sf"/>
</dbReference>
<evidence type="ECO:0000256" key="5">
    <source>
        <dbReference type="ARBA" id="ARBA00022737"/>
    </source>
</evidence>
<evidence type="ECO:0000256" key="4">
    <source>
        <dbReference type="ARBA" id="ARBA00022729"/>
    </source>
</evidence>